<proteinExistence type="predicted"/>
<dbReference type="EMBL" id="AGDV01000006">
    <property type="protein sequence ID" value="EMB34916.1"/>
    <property type="molecule type" value="Genomic_DNA"/>
</dbReference>
<protein>
    <recommendedName>
        <fullName evidence="1">PIN domain-containing protein</fullName>
    </recommendedName>
</protein>
<dbReference type="Gene3D" id="3.40.50.1010">
    <property type="entry name" value="5'-nuclease"/>
    <property type="match status" value="1"/>
</dbReference>
<dbReference type="PANTHER" id="PTHR42188">
    <property type="entry name" value="23S RRNA-SPECIFIC ENDONUCLEASE VAPC20"/>
    <property type="match status" value="1"/>
</dbReference>
<name>A0A0E2E5Z8_TREDN</name>
<dbReference type="InterPro" id="IPR002716">
    <property type="entry name" value="PIN_dom"/>
</dbReference>
<dbReference type="SUPFAM" id="SSF88723">
    <property type="entry name" value="PIN domain-like"/>
    <property type="match status" value="1"/>
</dbReference>
<dbReference type="PANTHER" id="PTHR42188:SF1">
    <property type="entry name" value="23S RRNA-SPECIFIC ENDONUCLEASE VAPC20"/>
    <property type="match status" value="1"/>
</dbReference>
<evidence type="ECO:0000259" key="1">
    <source>
        <dbReference type="Pfam" id="PF01850"/>
    </source>
</evidence>
<dbReference type="Proteomes" id="UP000011705">
    <property type="component" value="Chromosome"/>
</dbReference>
<dbReference type="InterPro" id="IPR029060">
    <property type="entry name" value="PIN-like_dom_sf"/>
</dbReference>
<dbReference type="GO" id="GO:0016075">
    <property type="term" value="P:rRNA catabolic process"/>
    <property type="evidence" value="ECO:0007669"/>
    <property type="project" value="TreeGrafter"/>
</dbReference>
<dbReference type="Pfam" id="PF01850">
    <property type="entry name" value="PIN"/>
    <property type="match status" value="1"/>
</dbReference>
<feature type="domain" description="PIN" evidence="1">
    <location>
        <begin position="5"/>
        <end position="122"/>
    </location>
</feature>
<evidence type="ECO:0000313" key="2">
    <source>
        <dbReference type="EMBL" id="EMB34916.1"/>
    </source>
</evidence>
<dbReference type="GeneID" id="2741524"/>
<gene>
    <name evidence="2" type="ORF">HMPREF9726_00682</name>
</gene>
<organism evidence="2">
    <name type="scientific">Treponema denticola H-22</name>
    <dbReference type="NCBI Taxonomy" id="999432"/>
    <lineage>
        <taxon>Bacteria</taxon>
        <taxon>Pseudomonadati</taxon>
        <taxon>Spirochaetota</taxon>
        <taxon>Spirochaetia</taxon>
        <taxon>Spirochaetales</taxon>
        <taxon>Treponemataceae</taxon>
        <taxon>Treponema</taxon>
    </lineage>
</organism>
<dbReference type="HOGENOM" id="CLU_143452_1_1_12"/>
<dbReference type="PATRIC" id="fig|999432.5.peg.710"/>
<comment type="caution">
    <text evidence="2">The sequence shown here is derived from an EMBL/GenBank/DDBJ whole genome shotgun (WGS) entry which is preliminary data.</text>
</comment>
<dbReference type="GO" id="GO:0004521">
    <property type="term" value="F:RNA endonuclease activity"/>
    <property type="evidence" value="ECO:0007669"/>
    <property type="project" value="InterPro"/>
</dbReference>
<dbReference type="InterPro" id="IPR039018">
    <property type="entry name" value="VapC20-like"/>
</dbReference>
<dbReference type="AlphaFoldDB" id="A0A0E2E5Z8"/>
<accession>A0A0E2E5Z8</accession>
<sequence length="141" mass="16474">MLNTVLIDTGPLIALFDKDDKYHLSVIDFIKDGNYRFVSTIAVLTEVMYMLDFNIKVQINFLEWVMKKGLIIHDINKNTIKRISELINKYSDRPMDFADATLVAAAEERGINRIISIDSDFDIYRLHGKLKIENIFKKRFK</sequence>
<reference evidence="2" key="1">
    <citation type="submission" date="2012-01" db="EMBL/GenBank/DDBJ databases">
        <title>The Genome Sequence of Treponema denticola H-22.</title>
        <authorList>
            <consortium name="The Broad Institute Genome Sequencing Platform"/>
            <person name="Earl A."/>
            <person name="Ward D."/>
            <person name="Feldgarden M."/>
            <person name="Gevers D."/>
            <person name="Blanton J.M."/>
            <person name="Fenno C.J."/>
            <person name="Baranova O.V."/>
            <person name="Mathney J."/>
            <person name="Dewhirst F.E."/>
            <person name="Izard J."/>
            <person name="Young S.K."/>
            <person name="Zeng Q."/>
            <person name="Gargeya S."/>
            <person name="Fitzgerald M."/>
            <person name="Haas B."/>
            <person name="Abouelleil A."/>
            <person name="Alvarado L."/>
            <person name="Arachchi H.M."/>
            <person name="Berlin A."/>
            <person name="Chapman S.B."/>
            <person name="Gearin G."/>
            <person name="Goldberg J."/>
            <person name="Griggs A."/>
            <person name="Gujja S."/>
            <person name="Hansen M."/>
            <person name="Heiman D."/>
            <person name="Howarth C."/>
            <person name="Larimer J."/>
            <person name="Lui A."/>
            <person name="MacDonald P.J.P."/>
            <person name="McCowen C."/>
            <person name="Montmayeur A."/>
            <person name="Murphy C."/>
            <person name="Neiman D."/>
            <person name="Pearson M."/>
            <person name="Priest M."/>
            <person name="Roberts A."/>
            <person name="Saif S."/>
            <person name="Shea T."/>
            <person name="Sisk P."/>
            <person name="Stolte C."/>
            <person name="Sykes S."/>
            <person name="Wortman J."/>
            <person name="Nusbaum C."/>
            <person name="Birren B."/>
        </authorList>
    </citation>
    <scope>NUCLEOTIDE SEQUENCE [LARGE SCALE GENOMIC DNA]</scope>
    <source>
        <strain evidence="2">H-22</strain>
    </source>
</reference>
<dbReference type="RefSeq" id="WP_002679685.1">
    <property type="nucleotide sequence ID" value="NZ_CM001795.1"/>
</dbReference>